<feature type="transmembrane region" description="Helical" evidence="1">
    <location>
        <begin position="97"/>
        <end position="119"/>
    </location>
</feature>
<feature type="transmembrane region" description="Helical" evidence="1">
    <location>
        <begin position="196"/>
        <end position="213"/>
    </location>
</feature>
<evidence type="ECO:0000313" key="2">
    <source>
        <dbReference type="EMBL" id="NAZ16802.1"/>
    </source>
</evidence>
<protein>
    <recommendedName>
        <fullName evidence="4">O-antigen ligase domain-containing protein</fullName>
    </recommendedName>
</protein>
<feature type="transmembrane region" description="Helical" evidence="1">
    <location>
        <begin position="219"/>
        <end position="237"/>
    </location>
</feature>
<feature type="transmembrane region" description="Helical" evidence="1">
    <location>
        <begin position="6"/>
        <end position="21"/>
    </location>
</feature>
<feature type="transmembrane region" description="Helical" evidence="1">
    <location>
        <begin position="33"/>
        <end position="53"/>
    </location>
</feature>
<gene>
    <name evidence="2" type="ORF">GT020_12135</name>
</gene>
<sequence length="422" mass="46448">MLGLSTFGFLAVGGLLAYYLLKLPSIKVPPGFIYWSLFLGVAFIGVLTLWVPVPGLMSESGPSRILSWAFRILWMLAATAVMLFIGNSSRRLLPDRALVLALGSLFMYTVMGGYAGIFLSELDFPSVLEILLPKSISSVTFVQSQIHPGLAQVQDILGYDSPRPMAPFDYANSWGANFGILLPFYLLSFRYATKPVARTLLWFGLLASIPPAVLSLNRAMWLGLIAMGLFMLIRLALSGRFMALATTLFAALGGALVLLYTPLWDIVETRLENPHSNSGRTNLAEYTIQVVLEHSPIIGFGSTRTRQGNFFSIAAGATADCHQCNPPQLGTQGSLWFLIFCTGILGTILFFVFFTKHFGPVLRARHPVHRTMIYPAIFYLCVLPTYDIMTTSLFLLMIAVGISWRHAANPDNELTMKGLGNQ</sequence>
<feature type="transmembrane region" description="Helical" evidence="1">
    <location>
        <begin position="376"/>
        <end position="404"/>
    </location>
</feature>
<dbReference type="RefSeq" id="WP_161449429.1">
    <property type="nucleotide sequence ID" value="NZ_CM125969.1"/>
</dbReference>
<feature type="transmembrane region" description="Helical" evidence="1">
    <location>
        <begin position="65"/>
        <end position="85"/>
    </location>
</feature>
<dbReference type="EMBL" id="WYDN01000010">
    <property type="protein sequence ID" value="NAZ16802.1"/>
    <property type="molecule type" value="Genomic_DNA"/>
</dbReference>
<name>A0A6L9G4I9_9MICC</name>
<comment type="caution">
    <text evidence="2">The sequence shown here is derived from an EMBL/GenBank/DDBJ whole genome shotgun (WGS) entry which is preliminary data.</text>
</comment>
<dbReference type="Proteomes" id="UP000477543">
    <property type="component" value="Unassembled WGS sequence"/>
</dbReference>
<keyword evidence="1" id="KW-0812">Transmembrane</keyword>
<feature type="transmembrane region" description="Helical" evidence="1">
    <location>
        <begin position="171"/>
        <end position="189"/>
    </location>
</feature>
<proteinExistence type="predicted"/>
<evidence type="ECO:0000256" key="1">
    <source>
        <dbReference type="SAM" id="Phobius"/>
    </source>
</evidence>
<feature type="transmembrane region" description="Helical" evidence="1">
    <location>
        <begin position="244"/>
        <end position="264"/>
    </location>
</feature>
<keyword evidence="1" id="KW-1133">Transmembrane helix</keyword>
<feature type="transmembrane region" description="Helical" evidence="1">
    <location>
        <begin position="335"/>
        <end position="355"/>
    </location>
</feature>
<dbReference type="AlphaFoldDB" id="A0A6L9G4I9"/>
<organism evidence="2 3">
    <name type="scientific">Glutamicibacter soli</name>
    <dbReference type="NCBI Taxonomy" id="453836"/>
    <lineage>
        <taxon>Bacteria</taxon>
        <taxon>Bacillati</taxon>
        <taxon>Actinomycetota</taxon>
        <taxon>Actinomycetes</taxon>
        <taxon>Micrococcales</taxon>
        <taxon>Micrococcaceae</taxon>
        <taxon>Glutamicibacter</taxon>
    </lineage>
</organism>
<evidence type="ECO:0008006" key="4">
    <source>
        <dbReference type="Google" id="ProtNLM"/>
    </source>
</evidence>
<evidence type="ECO:0000313" key="3">
    <source>
        <dbReference type="Proteomes" id="UP000477543"/>
    </source>
</evidence>
<reference evidence="2 3" key="1">
    <citation type="submission" date="2020-01" db="EMBL/GenBank/DDBJ databases">
        <title>Glutamicibacter soli M275.</title>
        <authorList>
            <person name="Meng X."/>
        </authorList>
    </citation>
    <scope>NUCLEOTIDE SEQUENCE [LARGE SCALE GENOMIC DNA]</scope>
    <source>
        <strain evidence="2 3">M275</strain>
    </source>
</reference>
<keyword evidence="1" id="KW-0472">Membrane</keyword>
<accession>A0A6L9G4I9</accession>